<dbReference type="InterPro" id="IPR025870">
    <property type="entry name" value="Glyoxalase-like_dom"/>
</dbReference>
<reference evidence="2 3" key="1">
    <citation type="submission" date="2023-11" db="EMBL/GenBank/DDBJ databases">
        <title>Bacillus jintuensis, isolated from a mudflat on the Beibu Gulf coast.</title>
        <authorList>
            <person name="Li M."/>
        </authorList>
    </citation>
    <scope>NUCLEOTIDE SEQUENCE [LARGE SCALE GENOMIC DNA]</scope>
    <source>
        <strain evidence="2 3">31A1R</strain>
    </source>
</reference>
<gene>
    <name evidence="2" type="ORF">SM124_07730</name>
</gene>
<dbReference type="PANTHER" id="PTHR40265">
    <property type="entry name" value="BLL2707 PROTEIN"/>
    <property type="match status" value="1"/>
</dbReference>
<dbReference type="InterPro" id="IPR029068">
    <property type="entry name" value="Glyas_Bleomycin-R_OHBP_Dase"/>
</dbReference>
<evidence type="ECO:0000313" key="3">
    <source>
        <dbReference type="Proteomes" id="UP001290455"/>
    </source>
</evidence>
<dbReference type="SUPFAM" id="SSF54593">
    <property type="entry name" value="Glyoxalase/Bleomycin resistance protein/Dihydroxybiphenyl dioxygenase"/>
    <property type="match status" value="1"/>
</dbReference>
<dbReference type="PANTHER" id="PTHR40265:SF1">
    <property type="entry name" value="GLYOXALASE-LIKE DOMAIN-CONTAINING PROTEIN"/>
    <property type="match status" value="1"/>
</dbReference>
<dbReference type="Proteomes" id="UP001290455">
    <property type="component" value="Unassembled WGS sequence"/>
</dbReference>
<sequence>MGLELDHIVHFIKSHPSEAIREWEELGYKAVMGGRHELWGTYNSLLYMGSSYIEYLAIEKIEIASQSNNPLIKQLVRDIGKGEGFGQICFRTTNMNQLQSELQRLGYSTSSFEGSRKRSDNQMIRWKMLFILEESSLPYPFFIEWEQNNEDRLNDLSNLGFLTEKLKTTDVNSIQILVNDVKSTVNEWSALLKAPITLLDDKKGVIQLGHTELLFSRQENNELQTLLKENRPYLVTFSPSLLENPLTLFGATYK</sequence>
<dbReference type="Gene3D" id="3.10.180.10">
    <property type="entry name" value="2,3-Dihydroxybiphenyl 1,2-Dioxygenase, domain 1"/>
    <property type="match status" value="1"/>
</dbReference>
<name>A0ABU5IWX7_9BACI</name>
<dbReference type="RefSeq" id="WP_322445924.1">
    <property type="nucleotide sequence ID" value="NZ_JAXOFX010000003.1"/>
</dbReference>
<evidence type="ECO:0000259" key="1">
    <source>
        <dbReference type="Pfam" id="PF13468"/>
    </source>
</evidence>
<proteinExistence type="predicted"/>
<keyword evidence="3" id="KW-1185">Reference proteome</keyword>
<dbReference type="Pfam" id="PF13468">
    <property type="entry name" value="Glyoxalase_3"/>
    <property type="match status" value="1"/>
</dbReference>
<protein>
    <submittedName>
        <fullName evidence="2">VOC family protein</fullName>
    </submittedName>
</protein>
<comment type="caution">
    <text evidence="2">The sequence shown here is derived from an EMBL/GenBank/DDBJ whole genome shotgun (WGS) entry which is preliminary data.</text>
</comment>
<organism evidence="2 3">
    <name type="scientific">Robertmurraya mangrovi</name>
    <dbReference type="NCBI Taxonomy" id="3098077"/>
    <lineage>
        <taxon>Bacteria</taxon>
        <taxon>Bacillati</taxon>
        <taxon>Bacillota</taxon>
        <taxon>Bacilli</taxon>
        <taxon>Bacillales</taxon>
        <taxon>Bacillaceae</taxon>
        <taxon>Robertmurraya</taxon>
    </lineage>
</organism>
<evidence type="ECO:0000313" key="2">
    <source>
        <dbReference type="EMBL" id="MDZ5471637.1"/>
    </source>
</evidence>
<feature type="domain" description="Glyoxalase-like" evidence="1">
    <location>
        <begin position="5"/>
        <end position="192"/>
    </location>
</feature>
<accession>A0ABU5IWX7</accession>
<dbReference type="EMBL" id="JAXOFX010000003">
    <property type="protein sequence ID" value="MDZ5471637.1"/>
    <property type="molecule type" value="Genomic_DNA"/>
</dbReference>